<protein>
    <submittedName>
        <fullName evidence="1">Uncharacterized protein</fullName>
    </submittedName>
</protein>
<dbReference type="GeneID" id="20316436"/>
<dbReference type="EMBL" id="KL596645">
    <property type="protein sequence ID" value="KER31475.1"/>
    <property type="molecule type" value="Genomic_DNA"/>
</dbReference>
<dbReference type="Proteomes" id="UP000054324">
    <property type="component" value="Unassembled WGS sequence"/>
</dbReference>
<dbReference type="RefSeq" id="XP_009164716.1">
    <property type="nucleotide sequence ID" value="XM_009166452.1"/>
</dbReference>
<keyword evidence="2" id="KW-1185">Reference proteome</keyword>
<reference evidence="1 2" key="1">
    <citation type="submission" date="2013-11" db="EMBL/GenBank/DDBJ databases">
        <title>Opisthorchis viverrini - life in the bile duct.</title>
        <authorList>
            <person name="Young N.D."/>
            <person name="Nagarajan N."/>
            <person name="Lin S.J."/>
            <person name="Korhonen P.K."/>
            <person name="Jex A.R."/>
            <person name="Hall R.S."/>
            <person name="Safavi-Hemami H."/>
            <person name="Kaewkong W."/>
            <person name="Bertrand D."/>
            <person name="Gao S."/>
            <person name="Seet Q."/>
            <person name="Wongkham S."/>
            <person name="Teh B.T."/>
            <person name="Wongkham C."/>
            <person name="Intapan P.M."/>
            <person name="Maleewong W."/>
            <person name="Yang X."/>
            <person name="Hu M."/>
            <person name="Wang Z."/>
            <person name="Hofmann A."/>
            <person name="Sternberg P.W."/>
            <person name="Tan P."/>
            <person name="Wang J."/>
            <person name="Gasser R.B."/>
        </authorList>
    </citation>
    <scope>NUCLEOTIDE SEQUENCE [LARGE SCALE GENOMIC DNA]</scope>
</reference>
<dbReference type="CTD" id="20316436"/>
<proteinExistence type="predicted"/>
<dbReference type="AlphaFoldDB" id="A0A075A730"/>
<gene>
    <name evidence="1" type="ORF">T265_02248</name>
</gene>
<dbReference type="KEGG" id="ovi:T265_02248"/>
<sequence>MPSVLAKLRETGRVLVCQSEKGHYSHICFSRWQQIAILPNSSATNCYTSREGLPYFRRALRLPNSSSVSRRLTGSRSYRNFDNLRLCSRK</sequence>
<organism evidence="1 2">
    <name type="scientific">Opisthorchis viverrini</name>
    <name type="common">Southeast Asian liver fluke</name>
    <dbReference type="NCBI Taxonomy" id="6198"/>
    <lineage>
        <taxon>Eukaryota</taxon>
        <taxon>Metazoa</taxon>
        <taxon>Spiralia</taxon>
        <taxon>Lophotrochozoa</taxon>
        <taxon>Platyhelminthes</taxon>
        <taxon>Trematoda</taxon>
        <taxon>Digenea</taxon>
        <taxon>Opisthorchiida</taxon>
        <taxon>Opisthorchiata</taxon>
        <taxon>Opisthorchiidae</taxon>
        <taxon>Opisthorchis</taxon>
    </lineage>
</organism>
<accession>A0A075A730</accession>
<dbReference type="OrthoDB" id="10575956at2759"/>
<evidence type="ECO:0000313" key="1">
    <source>
        <dbReference type="EMBL" id="KER31475.1"/>
    </source>
</evidence>
<evidence type="ECO:0000313" key="2">
    <source>
        <dbReference type="Proteomes" id="UP000054324"/>
    </source>
</evidence>
<name>A0A075A730_OPIVI</name>